<evidence type="ECO:0000313" key="2">
    <source>
        <dbReference type="Proteomes" id="UP001632038"/>
    </source>
</evidence>
<evidence type="ECO:0000313" key="1">
    <source>
        <dbReference type="EMBL" id="KAL3613910.1"/>
    </source>
</evidence>
<reference evidence="2" key="1">
    <citation type="journal article" date="2024" name="IScience">
        <title>Strigolactones Initiate the Formation of Haustorium-like Structures in Castilleja.</title>
        <authorList>
            <person name="Buerger M."/>
            <person name="Peterson D."/>
            <person name="Chory J."/>
        </authorList>
    </citation>
    <scope>NUCLEOTIDE SEQUENCE [LARGE SCALE GENOMIC DNA]</scope>
</reference>
<sequence>MGYYLLDIGLHMAAIYAVFTGATPRVPAEDGIRYSRYMQLASATFG</sequence>
<organism evidence="1 2">
    <name type="scientific">Castilleja foliolosa</name>
    <dbReference type="NCBI Taxonomy" id="1961234"/>
    <lineage>
        <taxon>Eukaryota</taxon>
        <taxon>Viridiplantae</taxon>
        <taxon>Streptophyta</taxon>
        <taxon>Embryophyta</taxon>
        <taxon>Tracheophyta</taxon>
        <taxon>Spermatophyta</taxon>
        <taxon>Magnoliopsida</taxon>
        <taxon>eudicotyledons</taxon>
        <taxon>Gunneridae</taxon>
        <taxon>Pentapetalae</taxon>
        <taxon>asterids</taxon>
        <taxon>lamiids</taxon>
        <taxon>Lamiales</taxon>
        <taxon>Orobanchaceae</taxon>
        <taxon>Pedicularideae</taxon>
        <taxon>Castillejinae</taxon>
        <taxon>Castilleja</taxon>
    </lineage>
</organism>
<comment type="caution">
    <text evidence="1">The sequence shown here is derived from an EMBL/GenBank/DDBJ whole genome shotgun (WGS) entry which is preliminary data.</text>
</comment>
<proteinExistence type="predicted"/>
<gene>
    <name evidence="1" type="ORF">CASFOL_041984</name>
</gene>
<dbReference type="AlphaFoldDB" id="A0ABD3B974"/>
<accession>A0ABD3B974</accession>
<keyword evidence="2" id="KW-1185">Reference proteome</keyword>
<dbReference type="Proteomes" id="UP001632038">
    <property type="component" value="Unassembled WGS sequence"/>
</dbReference>
<protein>
    <submittedName>
        <fullName evidence="1">Uncharacterized protein</fullName>
    </submittedName>
</protein>
<dbReference type="EMBL" id="JAVIJP010000107">
    <property type="protein sequence ID" value="KAL3613910.1"/>
    <property type="molecule type" value="Genomic_DNA"/>
</dbReference>
<name>A0ABD3B974_9LAMI</name>